<accession>A0ABS6INQ7</accession>
<evidence type="ECO:0000256" key="1">
    <source>
        <dbReference type="SAM" id="SignalP"/>
    </source>
</evidence>
<evidence type="ECO:0000313" key="2">
    <source>
        <dbReference type="EMBL" id="MBU8875630.1"/>
    </source>
</evidence>
<dbReference type="EMBL" id="JAHOPB010000001">
    <property type="protein sequence ID" value="MBU8875630.1"/>
    <property type="molecule type" value="Genomic_DNA"/>
</dbReference>
<sequence length="133" mass="14872">MRLPAALLGLFLATPALADCPMDLGRGTGWVVFSDHYLMAFRSDPLRIEVGEPFALVLNVCTRSGAPAELIAVDAQMPDHRHFMNYRASIKSNGDGRFRAEGMLFHMPGRWEITFDVRAGEESERLTHDIILK</sequence>
<proteinExistence type="predicted"/>
<feature type="signal peptide" evidence="1">
    <location>
        <begin position="1"/>
        <end position="18"/>
    </location>
</feature>
<feature type="chain" id="PRO_5046977015" evidence="1">
    <location>
        <begin position="19"/>
        <end position="133"/>
    </location>
</feature>
<gene>
    <name evidence="2" type="ORF">KQ910_17785</name>
</gene>
<organism evidence="2 3">
    <name type="scientific">Reyranella humidisoli</name>
    <dbReference type="NCBI Taxonomy" id="2849149"/>
    <lineage>
        <taxon>Bacteria</taxon>
        <taxon>Pseudomonadati</taxon>
        <taxon>Pseudomonadota</taxon>
        <taxon>Alphaproteobacteria</taxon>
        <taxon>Hyphomicrobiales</taxon>
        <taxon>Reyranellaceae</taxon>
        <taxon>Reyranella</taxon>
    </lineage>
</organism>
<keyword evidence="1" id="KW-0732">Signal</keyword>
<reference evidence="2 3" key="1">
    <citation type="submission" date="2021-06" db="EMBL/GenBank/DDBJ databases">
        <authorList>
            <person name="Lee D.H."/>
        </authorList>
    </citation>
    <scope>NUCLEOTIDE SEQUENCE [LARGE SCALE GENOMIC DNA]</scope>
    <source>
        <strain evidence="2 3">MMS21-HV4-11</strain>
    </source>
</reference>
<keyword evidence="3" id="KW-1185">Reference proteome</keyword>
<protein>
    <submittedName>
        <fullName evidence="2">FixH family protein</fullName>
    </submittedName>
</protein>
<dbReference type="RefSeq" id="WP_216963172.1">
    <property type="nucleotide sequence ID" value="NZ_JAHOPB010000001.1"/>
</dbReference>
<comment type="caution">
    <text evidence="2">The sequence shown here is derived from an EMBL/GenBank/DDBJ whole genome shotgun (WGS) entry which is preliminary data.</text>
</comment>
<evidence type="ECO:0000313" key="3">
    <source>
        <dbReference type="Proteomes" id="UP000727907"/>
    </source>
</evidence>
<name>A0ABS6INQ7_9HYPH</name>
<dbReference type="Proteomes" id="UP000727907">
    <property type="component" value="Unassembled WGS sequence"/>
</dbReference>